<feature type="domain" description="HTH tetR-type" evidence="6">
    <location>
        <begin position="23"/>
        <end position="82"/>
    </location>
</feature>
<dbReference type="PANTHER" id="PTHR30055:SF234">
    <property type="entry name" value="HTH-TYPE TRANSCRIPTIONAL REGULATOR BETI"/>
    <property type="match status" value="1"/>
</dbReference>
<organism evidence="7 8">
    <name type="scientific">Phytomonospora endophytica</name>
    <dbReference type="NCBI Taxonomy" id="714109"/>
    <lineage>
        <taxon>Bacteria</taxon>
        <taxon>Bacillati</taxon>
        <taxon>Actinomycetota</taxon>
        <taxon>Actinomycetes</taxon>
        <taxon>Micromonosporales</taxon>
        <taxon>Micromonosporaceae</taxon>
        <taxon>Phytomonospora</taxon>
    </lineage>
</organism>
<dbReference type="Proteomes" id="UP000548476">
    <property type="component" value="Unassembled WGS sequence"/>
</dbReference>
<evidence type="ECO:0000256" key="4">
    <source>
        <dbReference type="PROSITE-ProRule" id="PRU00335"/>
    </source>
</evidence>
<dbReference type="InterPro" id="IPR023772">
    <property type="entry name" value="DNA-bd_HTH_TetR-type_CS"/>
</dbReference>
<dbReference type="InterPro" id="IPR009057">
    <property type="entry name" value="Homeodomain-like_sf"/>
</dbReference>
<evidence type="ECO:0000256" key="1">
    <source>
        <dbReference type="ARBA" id="ARBA00023015"/>
    </source>
</evidence>
<feature type="compositionally biased region" description="Basic and acidic residues" evidence="5">
    <location>
        <begin position="11"/>
        <end position="22"/>
    </location>
</feature>
<dbReference type="Gene3D" id="1.10.357.10">
    <property type="entry name" value="Tetracycline Repressor, domain 2"/>
    <property type="match status" value="1"/>
</dbReference>
<evidence type="ECO:0000313" key="8">
    <source>
        <dbReference type="Proteomes" id="UP000548476"/>
    </source>
</evidence>
<sequence>MNAPKSPPTDHITEARTQRADARRNRQRILDAAETVFAQQGSKASTELISTLAGLGNGTIFRHFATKEDLLRAVAERTITRLTARAQELLATTTEPGPAFFTMVAELIDQASGNHSVLDLLTDTPDQAVAATVNAWRDMITALLGRAQGARAVDPRWKATDVLAVLAGLCHAARASGWDRRVVLGVTVILADGLRPRS</sequence>
<dbReference type="Pfam" id="PF21597">
    <property type="entry name" value="TetR_C_43"/>
    <property type="match status" value="1"/>
</dbReference>
<dbReference type="GO" id="GO:0000976">
    <property type="term" value="F:transcription cis-regulatory region binding"/>
    <property type="evidence" value="ECO:0007669"/>
    <property type="project" value="TreeGrafter"/>
</dbReference>
<dbReference type="InterPro" id="IPR001647">
    <property type="entry name" value="HTH_TetR"/>
</dbReference>
<dbReference type="PROSITE" id="PS01081">
    <property type="entry name" value="HTH_TETR_1"/>
    <property type="match status" value="1"/>
</dbReference>
<gene>
    <name evidence="7" type="ORF">HNR73_006458</name>
</gene>
<evidence type="ECO:0000256" key="2">
    <source>
        <dbReference type="ARBA" id="ARBA00023125"/>
    </source>
</evidence>
<dbReference type="PRINTS" id="PR00455">
    <property type="entry name" value="HTHTETR"/>
</dbReference>
<feature type="DNA-binding region" description="H-T-H motif" evidence="4">
    <location>
        <begin position="45"/>
        <end position="64"/>
    </location>
</feature>
<dbReference type="AlphaFoldDB" id="A0A841FYH8"/>
<dbReference type="GO" id="GO:0003700">
    <property type="term" value="F:DNA-binding transcription factor activity"/>
    <property type="evidence" value="ECO:0007669"/>
    <property type="project" value="TreeGrafter"/>
</dbReference>
<evidence type="ECO:0000313" key="7">
    <source>
        <dbReference type="EMBL" id="MBB6038572.1"/>
    </source>
</evidence>
<evidence type="ECO:0000259" key="6">
    <source>
        <dbReference type="PROSITE" id="PS50977"/>
    </source>
</evidence>
<dbReference type="Pfam" id="PF00440">
    <property type="entry name" value="TetR_N"/>
    <property type="match status" value="1"/>
</dbReference>
<dbReference type="InterPro" id="IPR050109">
    <property type="entry name" value="HTH-type_TetR-like_transc_reg"/>
</dbReference>
<keyword evidence="1" id="KW-0805">Transcription regulation</keyword>
<accession>A0A841FYH8</accession>
<evidence type="ECO:0000256" key="5">
    <source>
        <dbReference type="SAM" id="MobiDB-lite"/>
    </source>
</evidence>
<keyword evidence="2 4" id="KW-0238">DNA-binding</keyword>
<dbReference type="PANTHER" id="PTHR30055">
    <property type="entry name" value="HTH-TYPE TRANSCRIPTIONAL REGULATOR RUTR"/>
    <property type="match status" value="1"/>
</dbReference>
<keyword evidence="8" id="KW-1185">Reference proteome</keyword>
<feature type="region of interest" description="Disordered" evidence="5">
    <location>
        <begin position="1"/>
        <end position="22"/>
    </location>
</feature>
<evidence type="ECO:0000256" key="3">
    <source>
        <dbReference type="ARBA" id="ARBA00023163"/>
    </source>
</evidence>
<dbReference type="RefSeq" id="WP_184791359.1">
    <property type="nucleotide sequence ID" value="NZ_BONT01000069.1"/>
</dbReference>
<dbReference type="EMBL" id="JACHGT010000017">
    <property type="protein sequence ID" value="MBB6038572.1"/>
    <property type="molecule type" value="Genomic_DNA"/>
</dbReference>
<dbReference type="InterPro" id="IPR049445">
    <property type="entry name" value="TetR_SbtR-like_C"/>
</dbReference>
<name>A0A841FYH8_9ACTN</name>
<reference evidence="7 8" key="1">
    <citation type="submission" date="2020-08" db="EMBL/GenBank/DDBJ databases">
        <title>Genomic Encyclopedia of Type Strains, Phase IV (KMG-IV): sequencing the most valuable type-strain genomes for metagenomic binning, comparative biology and taxonomic classification.</title>
        <authorList>
            <person name="Goeker M."/>
        </authorList>
    </citation>
    <scope>NUCLEOTIDE SEQUENCE [LARGE SCALE GENOMIC DNA]</scope>
    <source>
        <strain evidence="7 8">YIM 65646</strain>
    </source>
</reference>
<keyword evidence="3" id="KW-0804">Transcription</keyword>
<dbReference type="SUPFAM" id="SSF46689">
    <property type="entry name" value="Homeodomain-like"/>
    <property type="match status" value="1"/>
</dbReference>
<dbReference type="PROSITE" id="PS50977">
    <property type="entry name" value="HTH_TETR_2"/>
    <property type="match status" value="1"/>
</dbReference>
<proteinExistence type="predicted"/>
<protein>
    <submittedName>
        <fullName evidence="7">AcrR family transcriptional regulator</fullName>
    </submittedName>
</protein>
<comment type="caution">
    <text evidence="7">The sequence shown here is derived from an EMBL/GenBank/DDBJ whole genome shotgun (WGS) entry which is preliminary data.</text>
</comment>